<keyword evidence="2" id="KW-0479">Metal-binding</keyword>
<gene>
    <name evidence="6" type="ORF">GCM10009020_34330</name>
</gene>
<feature type="domain" description="4'-phosphopantetheinyl transferase" evidence="5">
    <location>
        <begin position="46"/>
        <end position="119"/>
    </location>
</feature>
<evidence type="ECO:0000256" key="1">
    <source>
        <dbReference type="ARBA" id="ARBA00022679"/>
    </source>
</evidence>
<organism evidence="6 7">
    <name type="scientific">Natronoarchaeum mannanilyticum</name>
    <dbReference type="NCBI Taxonomy" id="926360"/>
    <lineage>
        <taxon>Archaea</taxon>
        <taxon>Methanobacteriati</taxon>
        <taxon>Methanobacteriota</taxon>
        <taxon>Stenosarchaea group</taxon>
        <taxon>Halobacteria</taxon>
        <taxon>Halobacteriales</taxon>
        <taxon>Natronoarchaeaceae</taxon>
    </lineage>
</organism>
<dbReference type="Proteomes" id="UP001500420">
    <property type="component" value="Unassembled WGS sequence"/>
</dbReference>
<dbReference type="GO" id="GO:0006633">
    <property type="term" value="P:fatty acid biosynthetic process"/>
    <property type="evidence" value="ECO:0007669"/>
    <property type="project" value="InterPro"/>
</dbReference>
<evidence type="ECO:0000256" key="2">
    <source>
        <dbReference type="ARBA" id="ARBA00022723"/>
    </source>
</evidence>
<accession>A0AAV3TE82</accession>
<evidence type="ECO:0000313" key="6">
    <source>
        <dbReference type="EMBL" id="GAA0682246.1"/>
    </source>
</evidence>
<keyword evidence="7" id="KW-1185">Reference proteome</keyword>
<evidence type="ECO:0000259" key="5">
    <source>
        <dbReference type="Pfam" id="PF01648"/>
    </source>
</evidence>
<protein>
    <recommendedName>
        <fullName evidence="5">4'-phosphopantetheinyl transferase domain-containing protein</fullName>
    </recommendedName>
</protein>
<evidence type="ECO:0000256" key="4">
    <source>
        <dbReference type="SAM" id="MobiDB-lite"/>
    </source>
</evidence>
<dbReference type="InterPro" id="IPR008278">
    <property type="entry name" value="4-PPantetheinyl_Trfase_dom"/>
</dbReference>
<keyword evidence="3" id="KW-0460">Magnesium</keyword>
<comment type="caution">
    <text evidence="6">The sequence shown here is derived from an EMBL/GenBank/DDBJ whole genome shotgun (WGS) entry which is preliminary data.</text>
</comment>
<dbReference type="InterPro" id="IPR037143">
    <property type="entry name" value="4-PPantetheinyl_Trfase_dom_sf"/>
</dbReference>
<sequence length="180" mass="19361">MTMREEGTSDGDAGGNTADTVDSVTFTDAKPRTGLSSDSSPVVRHGIDLVSIERIASLLAEFGESFRDRAFTKSERAYCDRQGTPAQHYAARWAAKEAFCKTLDAASPAIPLDSVAVVRKRADPHLRLEPPATEAFGRMLARRNVSPETVELAVSLSHDKDAGYAIGSVTVFSIDSSLDE</sequence>
<feature type="compositionally biased region" description="Polar residues" evidence="4">
    <location>
        <begin position="17"/>
        <end position="26"/>
    </location>
</feature>
<dbReference type="Pfam" id="PF01648">
    <property type="entry name" value="ACPS"/>
    <property type="match status" value="1"/>
</dbReference>
<dbReference type="RefSeq" id="WP_343775699.1">
    <property type="nucleotide sequence ID" value="NZ_BAAADV010000008.1"/>
</dbReference>
<reference evidence="6 7" key="1">
    <citation type="journal article" date="2019" name="Int. J. Syst. Evol. Microbiol.">
        <title>The Global Catalogue of Microorganisms (GCM) 10K type strain sequencing project: providing services to taxonomists for standard genome sequencing and annotation.</title>
        <authorList>
            <consortium name="The Broad Institute Genomics Platform"/>
            <consortium name="The Broad Institute Genome Sequencing Center for Infectious Disease"/>
            <person name="Wu L."/>
            <person name="Ma J."/>
        </authorList>
    </citation>
    <scope>NUCLEOTIDE SEQUENCE [LARGE SCALE GENOMIC DNA]</scope>
    <source>
        <strain evidence="6 7">JCM 16328</strain>
    </source>
</reference>
<dbReference type="NCBIfam" id="TIGR00556">
    <property type="entry name" value="pantethn_trn"/>
    <property type="match status" value="1"/>
</dbReference>
<dbReference type="AlphaFoldDB" id="A0AAV3TE82"/>
<keyword evidence="1" id="KW-0808">Transferase</keyword>
<dbReference type="GO" id="GO:0008897">
    <property type="term" value="F:holo-[acyl-carrier-protein] synthase activity"/>
    <property type="evidence" value="ECO:0007669"/>
    <property type="project" value="InterPro"/>
</dbReference>
<dbReference type="EMBL" id="BAAADV010000008">
    <property type="protein sequence ID" value="GAA0682246.1"/>
    <property type="molecule type" value="Genomic_DNA"/>
</dbReference>
<proteinExistence type="predicted"/>
<name>A0AAV3TE82_9EURY</name>
<dbReference type="SUPFAM" id="SSF56214">
    <property type="entry name" value="4'-phosphopantetheinyl transferase"/>
    <property type="match status" value="1"/>
</dbReference>
<evidence type="ECO:0000313" key="7">
    <source>
        <dbReference type="Proteomes" id="UP001500420"/>
    </source>
</evidence>
<dbReference type="GO" id="GO:0000287">
    <property type="term" value="F:magnesium ion binding"/>
    <property type="evidence" value="ECO:0007669"/>
    <property type="project" value="InterPro"/>
</dbReference>
<dbReference type="InterPro" id="IPR004568">
    <property type="entry name" value="Ppantetheine-prot_Trfase_dom"/>
</dbReference>
<feature type="region of interest" description="Disordered" evidence="4">
    <location>
        <begin position="1"/>
        <end position="41"/>
    </location>
</feature>
<evidence type="ECO:0000256" key="3">
    <source>
        <dbReference type="ARBA" id="ARBA00022842"/>
    </source>
</evidence>
<dbReference type="Gene3D" id="3.90.470.20">
    <property type="entry name" value="4'-phosphopantetheinyl transferase domain"/>
    <property type="match status" value="1"/>
</dbReference>